<evidence type="ECO:0000256" key="3">
    <source>
        <dbReference type="ARBA" id="ARBA00023315"/>
    </source>
</evidence>
<evidence type="ECO:0000313" key="7">
    <source>
        <dbReference type="Proteomes" id="UP000324965"/>
    </source>
</evidence>
<comment type="caution">
    <text evidence="6">The sequence shown here is derived from an EMBL/GenBank/DDBJ whole genome shotgun (WGS) entry which is preliminary data.</text>
</comment>
<evidence type="ECO:0000256" key="4">
    <source>
        <dbReference type="RuleBase" id="RU003694"/>
    </source>
</evidence>
<dbReference type="GO" id="GO:0030497">
    <property type="term" value="P:fatty acid elongation"/>
    <property type="evidence" value="ECO:0007669"/>
    <property type="project" value="UniProtKB-ARBA"/>
</dbReference>
<dbReference type="InterPro" id="IPR016039">
    <property type="entry name" value="Thiolase-like"/>
</dbReference>
<keyword evidence="3" id="KW-0012">Acyltransferase</keyword>
<evidence type="ECO:0000256" key="2">
    <source>
        <dbReference type="ARBA" id="ARBA00022679"/>
    </source>
</evidence>
<dbReference type="NCBIfam" id="NF005589">
    <property type="entry name" value="PRK07314.1"/>
    <property type="match status" value="1"/>
</dbReference>
<protein>
    <submittedName>
        <fullName evidence="6">Beta-ketoacyl-[acyl-carrier-protein] synthase family protein</fullName>
    </submittedName>
</protein>
<evidence type="ECO:0000256" key="1">
    <source>
        <dbReference type="ARBA" id="ARBA00008467"/>
    </source>
</evidence>
<dbReference type="SUPFAM" id="SSF53901">
    <property type="entry name" value="Thiolase-like"/>
    <property type="match status" value="2"/>
</dbReference>
<dbReference type="PANTHER" id="PTHR11712">
    <property type="entry name" value="POLYKETIDE SYNTHASE-RELATED"/>
    <property type="match status" value="1"/>
</dbReference>
<dbReference type="SMART" id="SM00825">
    <property type="entry name" value="PKS_KS"/>
    <property type="match status" value="1"/>
</dbReference>
<dbReference type="PROSITE" id="PS52004">
    <property type="entry name" value="KS3_2"/>
    <property type="match status" value="1"/>
</dbReference>
<dbReference type="InterPro" id="IPR014031">
    <property type="entry name" value="Ketoacyl_synth_C"/>
</dbReference>
<organism evidence="6 7">
    <name type="scientific">Streptomyces apricus</name>
    <dbReference type="NCBI Taxonomy" id="1828112"/>
    <lineage>
        <taxon>Bacteria</taxon>
        <taxon>Bacillati</taxon>
        <taxon>Actinomycetota</taxon>
        <taxon>Actinomycetes</taxon>
        <taxon>Kitasatosporales</taxon>
        <taxon>Streptomycetaceae</taxon>
        <taxon>Streptomyces</taxon>
    </lineage>
</organism>
<name>A0A5B0BL81_9ACTN</name>
<dbReference type="FunFam" id="3.40.47.10:FF:000018">
    <property type="entry name" value="3-oxoacyl-[acyl-carrier-protein] synthase 2"/>
    <property type="match status" value="1"/>
</dbReference>
<dbReference type="InterPro" id="IPR014030">
    <property type="entry name" value="Ketoacyl_synth_N"/>
</dbReference>
<dbReference type="InterPro" id="IPR020841">
    <property type="entry name" value="PKS_Beta-ketoAc_synthase_dom"/>
</dbReference>
<keyword evidence="2 4" id="KW-0808">Transferase</keyword>
<dbReference type="OrthoDB" id="9808669at2"/>
<dbReference type="InterPro" id="IPR018201">
    <property type="entry name" value="Ketoacyl_synth_AS"/>
</dbReference>
<dbReference type="EMBL" id="VDFC01000007">
    <property type="protein sequence ID" value="KAA0942497.1"/>
    <property type="molecule type" value="Genomic_DNA"/>
</dbReference>
<gene>
    <name evidence="6" type="ORF">FGF04_02950</name>
</gene>
<dbReference type="Pfam" id="PF02801">
    <property type="entry name" value="Ketoacyl-synt_C"/>
    <property type="match status" value="1"/>
</dbReference>
<dbReference type="InterPro" id="IPR000794">
    <property type="entry name" value="Beta-ketoacyl_synthase"/>
</dbReference>
<dbReference type="PANTHER" id="PTHR11712:SF347">
    <property type="entry name" value="BETA KETOACYL-ACYL CARRIER PROTEIN SYNTHASE"/>
    <property type="match status" value="1"/>
</dbReference>
<dbReference type="RefSeq" id="WP_149509618.1">
    <property type="nucleotide sequence ID" value="NZ_VDFC01000007.1"/>
</dbReference>
<reference evidence="6 7" key="1">
    <citation type="submission" date="2019-05" db="EMBL/GenBank/DDBJ databases">
        <authorList>
            <person name="Hariharan J."/>
            <person name="Choudoir M.J."/>
            <person name="Diebold P."/>
            <person name="Panke-Buisse K."/>
            <person name="Buckley D.H."/>
        </authorList>
    </citation>
    <scope>NUCLEOTIDE SEQUENCE [LARGE SCALE GENOMIC DNA]</scope>
    <source>
        <strain evidence="6 7">SUN51</strain>
    </source>
</reference>
<evidence type="ECO:0000259" key="5">
    <source>
        <dbReference type="PROSITE" id="PS52004"/>
    </source>
</evidence>
<proteinExistence type="inferred from homology"/>
<evidence type="ECO:0000313" key="6">
    <source>
        <dbReference type="EMBL" id="KAA0942497.1"/>
    </source>
</evidence>
<dbReference type="Pfam" id="PF00109">
    <property type="entry name" value="ketoacyl-synt"/>
    <property type="match status" value="1"/>
</dbReference>
<sequence>MAGAAARFDAAVTGIGMVTAAGIGTREAWETIVAAEGTAASRVPALAALPASAGCWIPGYDADEAIGRRKAWRYDRSSHFALTAAAEAVGDSGLDPAAWDGTRVAVVLGSGIGGAASWEKQHNVLLKDGPLSVSPLLIPMLAVNMSAGYVAMQHGAHGPNLVTATACASGTTAVGTARELLRQGVCDVVITGGTEACLIPSIVSGFAQMGALTGRQDDPRTASRPFDADRDGFVPAEGAAVLVLERAADARARGAHVYAHVSGYGASADAYHATAPDPEGTSAELALRAALDDAGLSPDTVQHVNAHGTSTPLNDAAESRLIRRVLGDRPAVTSVKGVVGHSLGAAGAIEAAVTALTLDRQLIPPTANLDRQDPRIELDVVAEKARAADVEAAVSNSFGFGGQNAVLALTRA</sequence>
<keyword evidence="7" id="KW-1185">Reference proteome</keyword>
<dbReference type="AlphaFoldDB" id="A0A5B0BL81"/>
<comment type="similarity">
    <text evidence="1 4">Belongs to the thiolase-like superfamily. Beta-ketoacyl-ACP synthases family.</text>
</comment>
<dbReference type="GO" id="GO:0004315">
    <property type="term" value="F:3-oxoacyl-[acyl-carrier-protein] synthase activity"/>
    <property type="evidence" value="ECO:0007669"/>
    <property type="project" value="InterPro"/>
</dbReference>
<dbReference type="CDD" id="cd00834">
    <property type="entry name" value="KAS_I_II"/>
    <property type="match status" value="1"/>
</dbReference>
<dbReference type="Gene3D" id="3.40.47.10">
    <property type="match status" value="2"/>
</dbReference>
<dbReference type="PROSITE" id="PS00606">
    <property type="entry name" value="KS3_1"/>
    <property type="match status" value="1"/>
</dbReference>
<accession>A0A5B0BL81</accession>
<feature type="domain" description="Ketosynthase family 3 (KS3)" evidence="5">
    <location>
        <begin position="7"/>
        <end position="411"/>
    </location>
</feature>
<dbReference type="FunFam" id="3.40.47.10:FF:000029">
    <property type="entry name" value="3-oxoacyl-[acyl-carrier-protein] synthase 1"/>
    <property type="match status" value="1"/>
</dbReference>
<dbReference type="Proteomes" id="UP000324965">
    <property type="component" value="Unassembled WGS sequence"/>
</dbReference>